<dbReference type="SMART" id="SM00382">
    <property type="entry name" value="AAA"/>
    <property type="match status" value="1"/>
</dbReference>
<dbReference type="InterPro" id="IPR003593">
    <property type="entry name" value="AAA+_ATPase"/>
</dbReference>
<evidence type="ECO:0000256" key="1">
    <source>
        <dbReference type="ARBA" id="ARBA00004173"/>
    </source>
</evidence>
<keyword evidence="7" id="KW-0472">Membrane</keyword>
<organism evidence="9 10">
    <name type="scientific">Raphidocelis subcapitata</name>
    <dbReference type="NCBI Taxonomy" id="307507"/>
    <lineage>
        <taxon>Eukaryota</taxon>
        <taxon>Viridiplantae</taxon>
        <taxon>Chlorophyta</taxon>
        <taxon>core chlorophytes</taxon>
        <taxon>Chlorophyceae</taxon>
        <taxon>CS clade</taxon>
        <taxon>Sphaeropleales</taxon>
        <taxon>Selenastraceae</taxon>
        <taxon>Raphidocelis</taxon>
    </lineage>
</organism>
<dbReference type="InterPro" id="IPR003959">
    <property type="entry name" value="ATPase_AAA_core"/>
</dbReference>
<dbReference type="PRINTS" id="PR00830">
    <property type="entry name" value="ENDOLAPTASE"/>
</dbReference>
<sequence>MGQTASRPAVAGLPPGPPAAAGGRNGARAKSVLGELAATAVMLGGLMFALKITMSYMDPYREQRKEAKRQAAVLKQRLGRALVLNEYEQLLASSVLNPHHIDVCLDDIGGLDSVKRDMRLRVLRPLREHDTVSTLLWRPVKGVLLYGPPGTGKTMLAKAMAKEADCYFLNITASSVLSKWYGDANKFIRAIFTLATKLEPCIIFIDEVDAFLTKRGGASEHEATLSAKTEFMQLWDGIEGARGMRVLVMGATNRPWCIDEAVLRRFALQYEVPLPAPPQRRAIIFKYLARHEAESRALRNAGLLDPTEGGVDRALLEDRHMPMLGVHPGEGCLSAVVRATEGYSGSDLTELCAQAAQDVLAEKWAQEEAAAANEAKRDGGGGGADGGAPLRLRQLRGGDLLAALELVKPSTTRAGEYAARPGSGGMGAGGGDGDGANMLLAMLSAMAAAGPGGGGGAGGGGNAGSGSWGRGGSGSAPAAGAGASGPAAAAGSSDRPSDEQLKALGLMLYNSMRSSAAAADAV</sequence>
<protein>
    <submittedName>
        <fullName evidence="9">NAD(P) mitochondrial</fullName>
    </submittedName>
</protein>
<feature type="compositionally biased region" description="Low complexity" evidence="6">
    <location>
        <begin position="7"/>
        <end position="25"/>
    </location>
</feature>
<accession>A0A2V0NSP2</accession>
<feature type="domain" description="AAA+ ATPase" evidence="8">
    <location>
        <begin position="139"/>
        <end position="278"/>
    </location>
</feature>
<dbReference type="PANTHER" id="PTHR45644:SF56">
    <property type="entry name" value="AAA ATPASE, PUTATIVE (AFU_ORTHOLOGUE AFUA_2G12920)-RELATED"/>
    <property type="match status" value="1"/>
</dbReference>
<evidence type="ECO:0000313" key="10">
    <source>
        <dbReference type="Proteomes" id="UP000247498"/>
    </source>
</evidence>
<feature type="compositionally biased region" description="Gly residues" evidence="6">
    <location>
        <begin position="452"/>
        <end position="474"/>
    </location>
</feature>
<feature type="transmembrane region" description="Helical" evidence="7">
    <location>
        <begin position="36"/>
        <end position="54"/>
    </location>
</feature>
<dbReference type="InterPro" id="IPR051701">
    <property type="entry name" value="Mito_OM_Translocase_MSP1"/>
</dbReference>
<feature type="region of interest" description="Disordered" evidence="6">
    <location>
        <begin position="1"/>
        <end position="25"/>
    </location>
</feature>
<dbReference type="FunCoup" id="A0A2V0NSP2">
    <property type="interactions" value="1915"/>
</dbReference>
<reference evidence="9 10" key="1">
    <citation type="journal article" date="2018" name="Sci. Rep.">
        <title>Raphidocelis subcapitata (=Pseudokirchneriella subcapitata) provides an insight into genome evolution and environmental adaptations in the Sphaeropleales.</title>
        <authorList>
            <person name="Suzuki S."/>
            <person name="Yamaguchi H."/>
            <person name="Nakajima N."/>
            <person name="Kawachi M."/>
        </authorList>
    </citation>
    <scope>NUCLEOTIDE SEQUENCE [LARGE SCALE GENOMIC DNA]</scope>
    <source>
        <strain evidence="9 10">NIES-35</strain>
    </source>
</reference>
<dbReference type="EMBL" id="BDRX01000005">
    <property type="protein sequence ID" value="GBF88590.1"/>
    <property type="molecule type" value="Genomic_DNA"/>
</dbReference>
<feature type="region of interest" description="Disordered" evidence="6">
    <location>
        <begin position="370"/>
        <end position="391"/>
    </location>
</feature>
<dbReference type="Gene3D" id="1.10.8.60">
    <property type="match status" value="2"/>
</dbReference>
<comment type="subcellular location">
    <subcellularLocation>
        <location evidence="1">Mitochondrion</location>
    </subcellularLocation>
</comment>
<evidence type="ECO:0000256" key="5">
    <source>
        <dbReference type="RuleBase" id="RU003651"/>
    </source>
</evidence>
<dbReference type="OrthoDB" id="10254455at2759"/>
<dbReference type="PROSITE" id="PS00674">
    <property type="entry name" value="AAA"/>
    <property type="match status" value="1"/>
</dbReference>
<dbReference type="InterPro" id="IPR003960">
    <property type="entry name" value="ATPase_AAA_CS"/>
</dbReference>
<evidence type="ECO:0000256" key="4">
    <source>
        <dbReference type="ARBA" id="ARBA00023128"/>
    </source>
</evidence>
<keyword evidence="3 5" id="KW-0067">ATP-binding</keyword>
<evidence type="ECO:0000256" key="2">
    <source>
        <dbReference type="ARBA" id="ARBA00022741"/>
    </source>
</evidence>
<dbReference type="Proteomes" id="UP000247498">
    <property type="component" value="Unassembled WGS sequence"/>
</dbReference>
<keyword evidence="10" id="KW-1185">Reference proteome</keyword>
<dbReference type="InParanoid" id="A0A2V0NSP2"/>
<comment type="similarity">
    <text evidence="5">Belongs to the AAA ATPase family.</text>
</comment>
<evidence type="ECO:0000256" key="6">
    <source>
        <dbReference type="SAM" id="MobiDB-lite"/>
    </source>
</evidence>
<dbReference type="AlphaFoldDB" id="A0A2V0NSP2"/>
<evidence type="ECO:0000313" key="9">
    <source>
        <dbReference type="EMBL" id="GBF88590.1"/>
    </source>
</evidence>
<dbReference type="PANTHER" id="PTHR45644">
    <property type="entry name" value="AAA ATPASE, PUTATIVE (AFU_ORTHOLOGUE AFUA_2G12920)-RELATED-RELATED"/>
    <property type="match status" value="1"/>
</dbReference>
<dbReference type="STRING" id="307507.A0A2V0NSP2"/>
<keyword evidence="2 5" id="KW-0547">Nucleotide-binding</keyword>
<dbReference type="InterPro" id="IPR027417">
    <property type="entry name" value="P-loop_NTPase"/>
</dbReference>
<dbReference type="GO" id="GO:0016887">
    <property type="term" value="F:ATP hydrolysis activity"/>
    <property type="evidence" value="ECO:0007669"/>
    <property type="project" value="InterPro"/>
</dbReference>
<keyword evidence="7" id="KW-1133">Transmembrane helix</keyword>
<dbReference type="Pfam" id="PF00004">
    <property type="entry name" value="AAA"/>
    <property type="match status" value="1"/>
</dbReference>
<gene>
    <name evidence="9" type="ORF">Rsub_01305</name>
</gene>
<dbReference type="Gene3D" id="3.40.50.300">
    <property type="entry name" value="P-loop containing nucleotide triphosphate hydrolases"/>
    <property type="match status" value="1"/>
</dbReference>
<evidence type="ECO:0000256" key="3">
    <source>
        <dbReference type="ARBA" id="ARBA00022840"/>
    </source>
</evidence>
<dbReference type="GO" id="GO:0005741">
    <property type="term" value="C:mitochondrial outer membrane"/>
    <property type="evidence" value="ECO:0007669"/>
    <property type="project" value="TreeGrafter"/>
</dbReference>
<evidence type="ECO:0000259" key="8">
    <source>
        <dbReference type="SMART" id="SM00382"/>
    </source>
</evidence>
<dbReference type="SUPFAM" id="SSF52540">
    <property type="entry name" value="P-loop containing nucleoside triphosphate hydrolases"/>
    <property type="match status" value="1"/>
</dbReference>
<dbReference type="GO" id="GO:0005524">
    <property type="term" value="F:ATP binding"/>
    <property type="evidence" value="ECO:0007669"/>
    <property type="project" value="UniProtKB-KW"/>
</dbReference>
<feature type="compositionally biased region" description="Low complexity" evidence="6">
    <location>
        <begin position="475"/>
        <end position="493"/>
    </location>
</feature>
<name>A0A2V0NSP2_9CHLO</name>
<keyword evidence="4" id="KW-0496">Mitochondrion</keyword>
<proteinExistence type="inferred from homology"/>
<feature type="region of interest" description="Disordered" evidence="6">
    <location>
        <begin position="452"/>
        <end position="497"/>
    </location>
</feature>
<keyword evidence="7" id="KW-0812">Transmembrane</keyword>
<comment type="caution">
    <text evidence="9">The sequence shown here is derived from an EMBL/GenBank/DDBJ whole genome shotgun (WGS) entry which is preliminary data.</text>
</comment>
<evidence type="ECO:0000256" key="7">
    <source>
        <dbReference type="SAM" id="Phobius"/>
    </source>
</evidence>